<evidence type="ECO:0000313" key="2">
    <source>
        <dbReference type="Proteomes" id="UP000271981"/>
    </source>
</evidence>
<accession>A0A0P1KNK5</accession>
<dbReference type="RefSeq" id="YP_009626221.1">
    <property type="nucleotide sequence ID" value="NC_042137.1"/>
</dbReference>
<protein>
    <submittedName>
        <fullName evidence="1">Uncharacterized protein</fullName>
    </submittedName>
</protein>
<gene>
    <name evidence="1" type="primary">LOKI_36</name>
</gene>
<reference evidence="2" key="1">
    <citation type="submission" date="2015-10" db="EMBL/GenBank/DDBJ databases">
        <authorList>
            <person name="Turner D."/>
        </authorList>
    </citation>
    <scope>NUCLEOTIDE SEQUENCE [LARGE SCALE GENOMIC DNA]</scope>
</reference>
<dbReference type="Proteomes" id="UP000271981">
    <property type="component" value="Genome"/>
</dbReference>
<proteinExistence type="predicted"/>
<evidence type="ECO:0000313" key="1">
    <source>
        <dbReference type="EMBL" id="CUS06497.1"/>
    </source>
</evidence>
<dbReference type="GeneID" id="40103122"/>
<sequence length="71" mass="7787">MNTVRIFKGYALSELHEQIAAFGNDRKLSPIHTAVAVDRNHNAVSYLITVVYEPVKLQGFAHGGYVGQSEG</sequence>
<dbReference type="EMBL" id="LN890663">
    <property type="protein sequence ID" value="CUS06497.1"/>
    <property type="molecule type" value="Genomic_DNA"/>
</dbReference>
<dbReference type="KEGG" id="vg:40103122"/>
<keyword evidence="2" id="KW-1185">Reference proteome</keyword>
<organism evidence="1 2">
    <name type="scientific">Acinetobacter phage Loki</name>
    <dbReference type="NCBI Taxonomy" id="1970374"/>
    <lineage>
        <taxon>Viruses</taxon>
        <taxon>Duplodnaviria</taxon>
        <taxon>Heunggongvirae</taxon>
        <taxon>Uroviricota</taxon>
        <taxon>Caudoviricetes</taxon>
        <taxon>Lokivirus</taxon>
        <taxon>Lokivirus loki</taxon>
    </lineage>
</organism>
<name>A0A0P1KNK5_9CAUD</name>